<accession>A0A3S0KX65</accession>
<evidence type="ECO:0000313" key="2">
    <source>
        <dbReference type="EMBL" id="RTR40554.1"/>
    </source>
</evidence>
<protein>
    <submittedName>
        <fullName evidence="2">DNA-binding protein</fullName>
    </submittedName>
</protein>
<dbReference type="GO" id="GO:0003677">
    <property type="term" value="F:DNA binding"/>
    <property type="evidence" value="ECO:0007669"/>
    <property type="project" value="UniProtKB-KW"/>
</dbReference>
<dbReference type="EMBL" id="RXNU01000001">
    <property type="protein sequence ID" value="RTR40554.1"/>
    <property type="molecule type" value="Genomic_DNA"/>
</dbReference>
<gene>
    <name evidence="2" type="ORF">EKG38_01125</name>
</gene>
<keyword evidence="2" id="KW-0238">DNA-binding</keyword>
<dbReference type="Proteomes" id="UP000267448">
    <property type="component" value="Unassembled WGS sequence"/>
</dbReference>
<feature type="domain" description="Helix-turn-helix" evidence="1">
    <location>
        <begin position="16"/>
        <end position="63"/>
    </location>
</feature>
<name>A0A3S0KX65_9GAMM</name>
<dbReference type="AlphaFoldDB" id="A0A3S0KX65"/>
<proteinExistence type="predicted"/>
<dbReference type="OrthoDB" id="8546410at2"/>
<dbReference type="InterPro" id="IPR036388">
    <property type="entry name" value="WH-like_DNA-bd_sf"/>
</dbReference>
<sequence length="162" mass="18605">MSSRNNPNRIKIHRSYTVIEVSETLGVHPKTVRNWIRAGLPVIDETRPLLIQGADLKLYLKQKRKTYLHRCELNEMYCCKCKDPKVPSINSVEFIAKPAGMAHMTGRCNECGCRSNKYVSWRDVNQIWTALGGKLPIAEKHLILRGLKPLNYPLSKVFNDEK</sequence>
<dbReference type="InterPro" id="IPR041657">
    <property type="entry name" value="HTH_17"/>
</dbReference>
<dbReference type="Gene3D" id="1.10.10.10">
    <property type="entry name" value="Winged helix-like DNA-binding domain superfamily/Winged helix DNA-binding domain"/>
    <property type="match status" value="1"/>
</dbReference>
<evidence type="ECO:0000313" key="3">
    <source>
        <dbReference type="Proteomes" id="UP000267448"/>
    </source>
</evidence>
<evidence type="ECO:0000259" key="1">
    <source>
        <dbReference type="Pfam" id="PF12728"/>
    </source>
</evidence>
<dbReference type="Pfam" id="PF12728">
    <property type="entry name" value="HTH_17"/>
    <property type="match status" value="1"/>
</dbReference>
<keyword evidence="3" id="KW-1185">Reference proteome</keyword>
<reference evidence="2 3" key="1">
    <citation type="submission" date="2018-12" db="EMBL/GenBank/DDBJ databases">
        <authorList>
            <person name="Yu L."/>
        </authorList>
    </citation>
    <scope>NUCLEOTIDE SEQUENCE [LARGE SCALE GENOMIC DNA]</scope>
    <source>
        <strain evidence="2 3">HAW-EB2</strain>
    </source>
</reference>
<comment type="caution">
    <text evidence="2">The sequence shown here is derived from an EMBL/GenBank/DDBJ whole genome shotgun (WGS) entry which is preliminary data.</text>
</comment>
<organism evidence="2 3">
    <name type="scientific">Shewanella canadensis</name>
    <dbReference type="NCBI Taxonomy" id="271096"/>
    <lineage>
        <taxon>Bacteria</taxon>
        <taxon>Pseudomonadati</taxon>
        <taxon>Pseudomonadota</taxon>
        <taxon>Gammaproteobacteria</taxon>
        <taxon>Alteromonadales</taxon>
        <taxon>Shewanellaceae</taxon>
        <taxon>Shewanella</taxon>
    </lineage>
</organism>
<dbReference type="SUPFAM" id="SSF46955">
    <property type="entry name" value="Putative DNA-binding domain"/>
    <property type="match status" value="1"/>
</dbReference>
<dbReference type="InterPro" id="IPR009061">
    <property type="entry name" value="DNA-bd_dom_put_sf"/>
</dbReference>
<dbReference type="RefSeq" id="WP_126517892.1">
    <property type="nucleotide sequence ID" value="NZ_RXNU01000001.1"/>
</dbReference>